<organism evidence="1 2">
    <name type="scientific">Colletotrichum navitas</name>
    <dbReference type="NCBI Taxonomy" id="681940"/>
    <lineage>
        <taxon>Eukaryota</taxon>
        <taxon>Fungi</taxon>
        <taxon>Dikarya</taxon>
        <taxon>Ascomycota</taxon>
        <taxon>Pezizomycotina</taxon>
        <taxon>Sordariomycetes</taxon>
        <taxon>Hypocreomycetidae</taxon>
        <taxon>Glomerellales</taxon>
        <taxon>Glomerellaceae</taxon>
        <taxon>Colletotrichum</taxon>
        <taxon>Colletotrichum graminicola species complex</taxon>
    </lineage>
</organism>
<protein>
    <submittedName>
        <fullName evidence="1">Uncharacterized protein</fullName>
    </submittedName>
</protein>
<gene>
    <name evidence="1" type="ORF">LY79DRAFT_559335</name>
</gene>
<sequence length="164" mass="18289">MKRHHECASPVRSHADQTGRNGLLLSFFLNSLLHKLPLQKRSRRGRQPIIPDLSRRNDAQTLCYSFNARDKRQYKTEDSQGDRDSRACLTPAAESAQTRAAVHIPDPVLAFDGPHTHLARVHGEVGGILQRLGNPSGRGEMANATPLLRPDMEHDLKGVGKQFE</sequence>
<dbReference type="GeneID" id="85442491"/>
<dbReference type="RefSeq" id="XP_060412193.1">
    <property type="nucleotide sequence ID" value="XM_060558251.1"/>
</dbReference>
<dbReference type="AlphaFoldDB" id="A0AAD8PW98"/>
<evidence type="ECO:0000313" key="2">
    <source>
        <dbReference type="Proteomes" id="UP001230504"/>
    </source>
</evidence>
<evidence type="ECO:0000313" key="1">
    <source>
        <dbReference type="EMBL" id="KAK1585149.1"/>
    </source>
</evidence>
<comment type="caution">
    <text evidence="1">The sequence shown here is derived from an EMBL/GenBank/DDBJ whole genome shotgun (WGS) entry which is preliminary data.</text>
</comment>
<name>A0AAD8PW98_9PEZI</name>
<dbReference type="Proteomes" id="UP001230504">
    <property type="component" value="Unassembled WGS sequence"/>
</dbReference>
<reference evidence="1" key="1">
    <citation type="submission" date="2021-06" db="EMBL/GenBank/DDBJ databases">
        <title>Comparative genomics, transcriptomics and evolutionary studies reveal genomic signatures of adaptation to plant cell wall in hemibiotrophic fungi.</title>
        <authorList>
            <consortium name="DOE Joint Genome Institute"/>
            <person name="Baroncelli R."/>
            <person name="Diaz J.F."/>
            <person name="Benocci T."/>
            <person name="Peng M."/>
            <person name="Battaglia E."/>
            <person name="Haridas S."/>
            <person name="Andreopoulos W."/>
            <person name="Labutti K."/>
            <person name="Pangilinan J."/>
            <person name="Floch G.L."/>
            <person name="Makela M.R."/>
            <person name="Henrissat B."/>
            <person name="Grigoriev I.V."/>
            <person name="Crouch J.A."/>
            <person name="De Vries R.P."/>
            <person name="Sukno S.A."/>
            <person name="Thon M.R."/>
        </authorList>
    </citation>
    <scope>NUCLEOTIDE SEQUENCE</scope>
    <source>
        <strain evidence="1">CBS 125086</strain>
    </source>
</reference>
<proteinExistence type="predicted"/>
<dbReference type="EMBL" id="JAHLJV010000047">
    <property type="protein sequence ID" value="KAK1585149.1"/>
    <property type="molecule type" value="Genomic_DNA"/>
</dbReference>
<keyword evidence="2" id="KW-1185">Reference proteome</keyword>
<accession>A0AAD8PW98</accession>